<dbReference type="InterPro" id="IPR011990">
    <property type="entry name" value="TPR-like_helical_dom_sf"/>
</dbReference>
<dbReference type="PANTHER" id="PTHR46208">
    <property type="entry name" value="MITOCHONDRIAL IMPORT RECEPTOR SUBUNIT TOM70"/>
    <property type="match status" value="1"/>
</dbReference>
<dbReference type="InterPro" id="IPR014266">
    <property type="entry name" value="PEP-CTERM_TPR_PrsT"/>
</dbReference>
<dbReference type="InterPro" id="IPR019734">
    <property type="entry name" value="TPR_rpt"/>
</dbReference>
<evidence type="ECO:0000313" key="10">
    <source>
        <dbReference type="Proteomes" id="UP000193200"/>
    </source>
</evidence>
<dbReference type="OrthoDB" id="7259535at2"/>
<dbReference type="PANTHER" id="PTHR46208:SF1">
    <property type="entry name" value="MITOCHONDRIAL IMPORT RECEPTOR SUBUNIT TOM70"/>
    <property type="match status" value="1"/>
</dbReference>
<sequence length="927" mass="99630">MIKKLLIGVGVLALLAVIGVAGYIVMGGGSGDYLARAKDHLAKGDYAAGLIELRNAVQANPEDGEARYQLGVTSLDVGDYGAAEKELRGALRLGVPASRVNLPLADAYLAVGKYDELLNELAPIGSPEEDSRLTAIKGFALLAQKKLDEAQERFDAAIAADPKNDRAQVGLARLYLQRKEYDKARQAVDAALAIDPESAVALTLAGRVQQVDGHVDDALSSFNKAIVIDPNQYEARLGRAAILVAQESYEPAREDIKVVLARHKTNVIGIYLSALIQSREGDENGAIITLEKMGLTLQNYPPALFLMSSLKMKRGELEQAESHLRSLIGVAPDLEAPRLLLAELYNQKNQPEQSIELIEPLYEAGYRKPQGLSLLANAYLMAGRPDEAAALLQGIIAEDPDNPTARTQLAVTQLSKGESELAEEQLRDLIAKDPGSVQANTLLILSNLREGKFDEAAKVAEAFRLQLPDSPVPNNLMGGINFRRGDVAAARADFEAALAIDPNFASAYLNLAQLAAREGDHETAKATFSKVTELDEGNLSALLSLGRYAIQDGEGEAALGYFRKAAEANPNSAAARIRLADFLLDTGELQEALATARTLVKLAPNDPRALALLGRAQLGTGQAGVAAATFLKATTLAPEWPLPYRGLAQALLTGDNPDIAGARNALESAVEKVPGDVTARRDLAILEMNQGNSEKALEQAQEIAKLEPENVESDLLIGDVSLRIGETDKALSAYRRALEKKPETRTVTRIFQAMLRSGNVDGALGEMEGWISTNPNDAGARFAYASHFLATKDYKRAATEFEKLSSIAPQNAAVLNNLAWLYDELGDERALEAAERALDRAPDSPQIQDTAGWLLVKRGTYERGLTLLRKANQLLPGLPEVQYHLAVALNATGKPDEALALLKKALAGTEEFSGRGDAEALLKRLQP</sequence>
<dbReference type="SUPFAM" id="SSF48452">
    <property type="entry name" value="TPR-like"/>
    <property type="match status" value="5"/>
</dbReference>
<evidence type="ECO:0000256" key="2">
    <source>
        <dbReference type="ARBA" id="ARBA00022692"/>
    </source>
</evidence>
<dbReference type="RefSeq" id="WP_085884520.1">
    <property type="nucleotide sequence ID" value="NZ_FWFR01000003.1"/>
</dbReference>
<keyword evidence="3" id="KW-0677">Repeat</keyword>
<feature type="repeat" description="TPR" evidence="8">
    <location>
        <begin position="131"/>
        <end position="164"/>
    </location>
</feature>
<evidence type="ECO:0000256" key="1">
    <source>
        <dbReference type="ARBA" id="ARBA00004167"/>
    </source>
</evidence>
<feature type="repeat" description="TPR" evidence="8">
    <location>
        <begin position="199"/>
        <end position="232"/>
    </location>
</feature>
<proteinExistence type="inferred from homology"/>
<protein>
    <submittedName>
        <fullName evidence="9">Tetratricopeptide repeat protein</fullName>
    </submittedName>
</protein>
<comment type="subcellular location">
    <subcellularLocation>
        <location evidence="1">Membrane</location>
        <topology evidence="1">Single-pass membrane protein</topology>
    </subcellularLocation>
</comment>
<comment type="similarity">
    <text evidence="7">Belongs to the Tom70 family.</text>
</comment>
<evidence type="ECO:0000256" key="8">
    <source>
        <dbReference type="PROSITE-ProRule" id="PRU00339"/>
    </source>
</evidence>
<gene>
    <name evidence="9" type="ORF">OCH7691_03148</name>
</gene>
<evidence type="ECO:0000256" key="7">
    <source>
        <dbReference type="ARBA" id="ARBA00038030"/>
    </source>
</evidence>
<feature type="repeat" description="TPR" evidence="8">
    <location>
        <begin position="165"/>
        <end position="198"/>
    </location>
</feature>
<dbReference type="InParanoid" id="A0A1Y5TPL2"/>
<keyword evidence="5" id="KW-1133">Transmembrane helix</keyword>
<dbReference type="AlphaFoldDB" id="A0A1Y5TPL2"/>
<keyword evidence="6" id="KW-0472">Membrane</keyword>
<keyword evidence="10" id="KW-1185">Reference proteome</keyword>
<feature type="repeat" description="TPR" evidence="8">
    <location>
        <begin position="505"/>
        <end position="538"/>
    </location>
</feature>
<dbReference type="NCBIfam" id="TIGR02917">
    <property type="entry name" value="PEP_TPR_lipo"/>
    <property type="match status" value="1"/>
</dbReference>
<name>A0A1Y5TPL2_9PROT</name>
<evidence type="ECO:0000256" key="4">
    <source>
        <dbReference type="ARBA" id="ARBA00022803"/>
    </source>
</evidence>
<feature type="repeat" description="TPR" evidence="8">
    <location>
        <begin position="539"/>
        <end position="572"/>
    </location>
</feature>
<keyword evidence="2" id="KW-0812">Transmembrane</keyword>
<dbReference type="Gene3D" id="1.25.40.10">
    <property type="entry name" value="Tetratricopeptide repeat domain"/>
    <property type="match status" value="5"/>
</dbReference>
<dbReference type="Pfam" id="PF13432">
    <property type="entry name" value="TPR_16"/>
    <property type="match status" value="2"/>
</dbReference>
<feature type="repeat" description="TPR" evidence="8">
    <location>
        <begin position="677"/>
        <end position="710"/>
    </location>
</feature>
<evidence type="ECO:0000256" key="3">
    <source>
        <dbReference type="ARBA" id="ARBA00022737"/>
    </source>
</evidence>
<feature type="repeat" description="TPR" evidence="8">
    <location>
        <begin position="711"/>
        <end position="744"/>
    </location>
</feature>
<evidence type="ECO:0000256" key="6">
    <source>
        <dbReference type="ARBA" id="ARBA00023136"/>
    </source>
</evidence>
<feature type="repeat" description="TPR" evidence="8">
    <location>
        <begin position="573"/>
        <end position="606"/>
    </location>
</feature>
<accession>A0A1Y5TPL2</accession>
<dbReference type="SMART" id="SM00028">
    <property type="entry name" value="TPR"/>
    <property type="match status" value="18"/>
</dbReference>
<evidence type="ECO:0000313" key="9">
    <source>
        <dbReference type="EMBL" id="SLN69025.1"/>
    </source>
</evidence>
<dbReference type="EMBL" id="FWFR01000003">
    <property type="protein sequence ID" value="SLN69025.1"/>
    <property type="molecule type" value="Genomic_DNA"/>
</dbReference>
<dbReference type="Proteomes" id="UP000193200">
    <property type="component" value="Unassembled WGS sequence"/>
</dbReference>
<reference evidence="9 10" key="1">
    <citation type="submission" date="2017-03" db="EMBL/GenBank/DDBJ databases">
        <authorList>
            <person name="Afonso C.L."/>
            <person name="Miller P.J."/>
            <person name="Scott M.A."/>
            <person name="Spackman E."/>
            <person name="Goraichik I."/>
            <person name="Dimitrov K.M."/>
            <person name="Suarez D.L."/>
            <person name="Swayne D.E."/>
        </authorList>
    </citation>
    <scope>NUCLEOTIDE SEQUENCE [LARGE SCALE GENOMIC DNA]</scope>
    <source>
        <strain evidence="9 10">CECT 7691</strain>
    </source>
</reference>
<dbReference type="Pfam" id="PF14559">
    <property type="entry name" value="TPR_19"/>
    <property type="match status" value="6"/>
</dbReference>
<keyword evidence="4 8" id="KW-0802">TPR repeat</keyword>
<dbReference type="GO" id="GO:0016020">
    <property type="term" value="C:membrane"/>
    <property type="evidence" value="ECO:0007669"/>
    <property type="project" value="UniProtKB-SubCell"/>
</dbReference>
<evidence type="ECO:0000256" key="5">
    <source>
        <dbReference type="ARBA" id="ARBA00022989"/>
    </source>
</evidence>
<dbReference type="PROSITE" id="PS50005">
    <property type="entry name" value="TPR"/>
    <property type="match status" value="8"/>
</dbReference>
<organism evidence="9 10">
    <name type="scientific">Oceanibacterium hippocampi</name>
    <dbReference type="NCBI Taxonomy" id="745714"/>
    <lineage>
        <taxon>Bacteria</taxon>
        <taxon>Pseudomonadati</taxon>
        <taxon>Pseudomonadota</taxon>
        <taxon>Alphaproteobacteria</taxon>
        <taxon>Sneathiellales</taxon>
        <taxon>Sneathiellaceae</taxon>
        <taxon>Oceanibacterium</taxon>
    </lineage>
</organism>